<evidence type="ECO:0000313" key="2">
    <source>
        <dbReference type="Proteomes" id="UP000250275"/>
    </source>
</evidence>
<keyword evidence="2" id="KW-1185">Reference proteome</keyword>
<evidence type="ECO:0000313" key="1">
    <source>
        <dbReference type="EMBL" id="OAD60721.1"/>
    </source>
</evidence>
<protein>
    <submittedName>
        <fullName evidence="1">Uncharacterized protein</fullName>
    </submittedName>
</protein>
<proteinExistence type="predicted"/>
<organism evidence="1 2">
    <name type="scientific">Eufriesea mexicana</name>
    <dbReference type="NCBI Taxonomy" id="516756"/>
    <lineage>
        <taxon>Eukaryota</taxon>
        <taxon>Metazoa</taxon>
        <taxon>Ecdysozoa</taxon>
        <taxon>Arthropoda</taxon>
        <taxon>Hexapoda</taxon>
        <taxon>Insecta</taxon>
        <taxon>Pterygota</taxon>
        <taxon>Neoptera</taxon>
        <taxon>Endopterygota</taxon>
        <taxon>Hymenoptera</taxon>
        <taxon>Apocrita</taxon>
        <taxon>Aculeata</taxon>
        <taxon>Apoidea</taxon>
        <taxon>Anthophila</taxon>
        <taxon>Apidae</taxon>
        <taxon>Eufriesea</taxon>
    </lineage>
</organism>
<dbReference type="EMBL" id="KQ760382">
    <property type="protein sequence ID" value="OAD60721.1"/>
    <property type="molecule type" value="Genomic_DNA"/>
</dbReference>
<name>A0A310SKI8_9HYME</name>
<sequence>MKRSKVGTSFDSLSVRVAFLLEIDGGVVPTNEEVFSAVGQKSNVKALASSSRYTLRSRKKRQESMFRFQETLRLAHSEAALVGGDGEWTKVRTTETKNSHGETRRDADNSRIANFTLQPGMDIPGGFIVESVEAVFAIRGFDFESNHAILVKHRGIRSGGKSTPVANVTKIKPRTVPELSHL</sequence>
<gene>
    <name evidence="1" type="ORF">WN48_05283</name>
</gene>
<dbReference type="Proteomes" id="UP000250275">
    <property type="component" value="Unassembled WGS sequence"/>
</dbReference>
<accession>A0A310SKI8</accession>
<reference evidence="1 2" key="1">
    <citation type="submission" date="2015-07" db="EMBL/GenBank/DDBJ databases">
        <title>The genome of Eufriesea mexicana.</title>
        <authorList>
            <person name="Pan H."/>
            <person name="Kapheim K."/>
        </authorList>
    </citation>
    <scope>NUCLEOTIDE SEQUENCE [LARGE SCALE GENOMIC DNA]</scope>
    <source>
        <strain evidence="1">0111107269</strain>
        <tissue evidence="1">Whole body</tissue>
    </source>
</reference>
<dbReference type="AlphaFoldDB" id="A0A310SKI8"/>